<protein>
    <submittedName>
        <fullName evidence="2">Uncharacterized protein</fullName>
    </submittedName>
</protein>
<evidence type="ECO:0000313" key="3">
    <source>
        <dbReference type="Proteomes" id="UP000283269"/>
    </source>
</evidence>
<accession>A0A409WL87</accession>
<sequence length="188" mass="20462">MLGGDKGMLVPLEVLDVLECKDAWACTHPLSSGCGWWWWGGCEKWRRRSGIQTATGGEGEEGGKDRKKGEGGRWSAVHRPADIKAQAGARVGVKSISEQEGEINEYGERRNLMEICSFVNTTFKEAGFLKDTRPLKPSRRTPLCHTDIWESRDAMRVLGTGDADVQVLQPADISSSVSLGETSAAALA</sequence>
<dbReference type="OrthoDB" id="277832at2759"/>
<name>A0A409WL87_PSICY</name>
<feature type="region of interest" description="Disordered" evidence="1">
    <location>
        <begin position="53"/>
        <end position="74"/>
    </location>
</feature>
<dbReference type="Proteomes" id="UP000283269">
    <property type="component" value="Unassembled WGS sequence"/>
</dbReference>
<reference evidence="2 3" key="1">
    <citation type="journal article" date="2018" name="Evol. Lett.">
        <title>Horizontal gene cluster transfer increased hallucinogenic mushroom diversity.</title>
        <authorList>
            <person name="Reynolds H.T."/>
            <person name="Vijayakumar V."/>
            <person name="Gluck-Thaler E."/>
            <person name="Korotkin H.B."/>
            <person name="Matheny P.B."/>
            <person name="Slot J.C."/>
        </authorList>
    </citation>
    <scope>NUCLEOTIDE SEQUENCE [LARGE SCALE GENOMIC DNA]</scope>
    <source>
        <strain evidence="2 3">2631</strain>
    </source>
</reference>
<comment type="caution">
    <text evidence="2">The sequence shown here is derived from an EMBL/GenBank/DDBJ whole genome shotgun (WGS) entry which is preliminary data.</text>
</comment>
<dbReference type="EMBL" id="NHYD01003385">
    <property type="protein sequence ID" value="PPQ79231.1"/>
    <property type="molecule type" value="Genomic_DNA"/>
</dbReference>
<dbReference type="InParanoid" id="A0A409WL87"/>
<dbReference type="PROSITE" id="PS51257">
    <property type="entry name" value="PROKAR_LIPOPROTEIN"/>
    <property type="match status" value="1"/>
</dbReference>
<evidence type="ECO:0000256" key="1">
    <source>
        <dbReference type="SAM" id="MobiDB-lite"/>
    </source>
</evidence>
<organism evidence="2 3">
    <name type="scientific">Psilocybe cyanescens</name>
    <dbReference type="NCBI Taxonomy" id="93625"/>
    <lineage>
        <taxon>Eukaryota</taxon>
        <taxon>Fungi</taxon>
        <taxon>Dikarya</taxon>
        <taxon>Basidiomycota</taxon>
        <taxon>Agaricomycotina</taxon>
        <taxon>Agaricomycetes</taxon>
        <taxon>Agaricomycetidae</taxon>
        <taxon>Agaricales</taxon>
        <taxon>Agaricineae</taxon>
        <taxon>Strophariaceae</taxon>
        <taxon>Psilocybe</taxon>
    </lineage>
</organism>
<gene>
    <name evidence="2" type="ORF">CVT25_002833</name>
</gene>
<dbReference type="AlphaFoldDB" id="A0A409WL87"/>
<evidence type="ECO:0000313" key="2">
    <source>
        <dbReference type="EMBL" id="PPQ79231.1"/>
    </source>
</evidence>
<proteinExistence type="predicted"/>
<keyword evidence="3" id="KW-1185">Reference proteome</keyword>
<feature type="compositionally biased region" description="Basic and acidic residues" evidence="1">
    <location>
        <begin position="61"/>
        <end position="71"/>
    </location>
</feature>